<organism evidence="1 2">
    <name type="scientific">Tetragenococcus muriaticus 3MR10-3</name>
    <dbReference type="NCBI Taxonomy" id="1302648"/>
    <lineage>
        <taxon>Bacteria</taxon>
        <taxon>Bacillati</taxon>
        <taxon>Bacillota</taxon>
        <taxon>Bacilli</taxon>
        <taxon>Lactobacillales</taxon>
        <taxon>Enterococcaceae</taxon>
        <taxon>Tetragenococcus</taxon>
    </lineage>
</organism>
<name>A0A091C5W6_9ENTE</name>
<dbReference type="PATRIC" id="fig|1302648.3.peg.663"/>
<gene>
    <name evidence="1" type="ORF">TMU3MR103_0682</name>
</gene>
<reference evidence="1 2" key="1">
    <citation type="submission" date="2014-08" db="EMBL/GenBank/DDBJ databases">
        <title>Genome sequence of Tetragenococcus muriaticus.</title>
        <authorList>
            <person name="Chuea-nongthon C."/>
            <person name="Rodtong S."/>
            <person name="Yongsawatdigul J."/>
            <person name="Steele J.L."/>
            <person name="Liu X.-y."/>
            <person name="Speers J."/>
            <person name="Glasner J.D."/>
            <person name="Neeno-Eckwall E.C."/>
        </authorList>
    </citation>
    <scope>NUCLEOTIDE SEQUENCE [LARGE SCALE GENOMIC DNA]</scope>
    <source>
        <strain evidence="1 2">3MR10-3</strain>
    </source>
</reference>
<comment type="caution">
    <text evidence="1">The sequence shown here is derived from an EMBL/GenBank/DDBJ whole genome shotgun (WGS) entry which is preliminary data.</text>
</comment>
<sequence length="46" mass="5252">MWLLSNERNSASKNKKNIRAIQEMIPAITQSILLNSSDILLLKKLN</sequence>
<evidence type="ECO:0000313" key="1">
    <source>
        <dbReference type="EMBL" id="KFN92070.1"/>
    </source>
</evidence>
<dbReference type="AlphaFoldDB" id="A0A091C5W6"/>
<dbReference type="Proteomes" id="UP000029381">
    <property type="component" value="Unassembled WGS sequence"/>
</dbReference>
<accession>A0A091C5W6</accession>
<keyword evidence="2" id="KW-1185">Reference proteome</keyword>
<dbReference type="EMBL" id="JPVT01000062">
    <property type="protein sequence ID" value="KFN92070.1"/>
    <property type="molecule type" value="Genomic_DNA"/>
</dbReference>
<protein>
    <submittedName>
        <fullName evidence="1">Uncharacterized protein</fullName>
    </submittedName>
</protein>
<evidence type="ECO:0000313" key="2">
    <source>
        <dbReference type="Proteomes" id="UP000029381"/>
    </source>
</evidence>
<proteinExistence type="predicted"/>